<comment type="subcellular location">
    <subcellularLocation>
        <location evidence="1">Nucleus</location>
    </subcellularLocation>
</comment>
<evidence type="ECO:0000256" key="2">
    <source>
        <dbReference type="ARBA" id="ARBA00013081"/>
    </source>
</evidence>
<evidence type="ECO:0000256" key="4">
    <source>
        <dbReference type="ARBA" id="ARBA00023242"/>
    </source>
</evidence>
<accession>Q22Y09</accession>
<proteinExistence type="predicted"/>
<dbReference type="HOGENOM" id="CLU_504831_0_0_1"/>
<feature type="compositionally biased region" description="Basic and acidic residues" evidence="8">
    <location>
        <begin position="1"/>
        <end position="22"/>
    </location>
</feature>
<dbReference type="RefSeq" id="XP_001010460.1">
    <property type="nucleotide sequence ID" value="XM_001010460.1"/>
</dbReference>
<evidence type="ECO:0000256" key="1">
    <source>
        <dbReference type="ARBA" id="ARBA00004123"/>
    </source>
</evidence>
<feature type="domain" description="FCP1 homology" evidence="10">
    <location>
        <begin position="199"/>
        <end position="393"/>
    </location>
</feature>
<protein>
    <recommendedName>
        <fullName evidence="2">protein-serine/threonine phosphatase</fullName>
        <ecNumber evidence="2">3.1.3.16</ecNumber>
    </recommendedName>
</protein>
<dbReference type="SUPFAM" id="SSF56784">
    <property type="entry name" value="HAD-like"/>
    <property type="match status" value="1"/>
</dbReference>
<evidence type="ECO:0000256" key="8">
    <source>
        <dbReference type="SAM" id="MobiDB-lite"/>
    </source>
</evidence>
<keyword evidence="7" id="KW-0175">Coiled coil</keyword>
<dbReference type="PANTHER" id="PTHR23081">
    <property type="entry name" value="RNA POLYMERASE II CTD PHOSPHATASE"/>
    <property type="match status" value="1"/>
</dbReference>
<evidence type="ECO:0000256" key="3">
    <source>
        <dbReference type="ARBA" id="ARBA00022801"/>
    </source>
</evidence>
<dbReference type="Pfam" id="PF03031">
    <property type="entry name" value="NIF"/>
    <property type="match status" value="1"/>
</dbReference>
<organism evidence="11 12">
    <name type="scientific">Tetrahymena thermophila (strain SB210)</name>
    <dbReference type="NCBI Taxonomy" id="312017"/>
    <lineage>
        <taxon>Eukaryota</taxon>
        <taxon>Sar</taxon>
        <taxon>Alveolata</taxon>
        <taxon>Ciliophora</taxon>
        <taxon>Intramacronucleata</taxon>
        <taxon>Oligohymenophorea</taxon>
        <taxon>Hymenostomatida</taxon>
        <taxon>Tetrahymenina</taxon>
        <taxon>Tetrahymenidae</taxon>
        <taxon>Tetrahymena</taxon>
    </lineage>
</organism>
<evidence type="ECO:0000313" key="12">
    <source>
        <dbReference type="Proteomes" id="UP000009168"/>
    </source>
</evidence>
<gene>
    <name evidence="11" type="ORF">TTHERM_00355620</name>
</gene>
<dbReference type="AlphaFoldDB" id="Q22Y09"/>
<dbReference type="InParanoid" id="Q22Y09"/>
<name>Q22Y09_TETTS</name>
<evidence type="ECO:0000256" key="5">
    <source>
        <dbReference type="ARBA" id="ARBA00047761"/>
    </source>
</evidence>
<comment type="catalytic activity">
    <reaction evidence="6">
        <text>O-phospho-L-threonyl-[protein] + H2O = L-threonyl-[protein] + phosphate</text>
        <dbReference type="Rhea" id="RHEA:47004"/>
        <dbReference type="Rhea" id="RHEA-COMP:11060"/>
        <dbReference type="Rhea" id="RHEA-COMP:11605"/>
        <dbReference type="ChEBI" id="CHEBI:15377"/>
        <dbReference type="ChEBI" id="CHEBI:30013"/>
        <dbReference type="ChEBI" id="CHEBI:43474"/>
        <dbReference type="ChEBI" id="CHEBI:61977"/>
        <dbReference type="EC" id="3.1.3.16"/>
    </reaction>
</comment>
<feature type="domain" description="BRCT" evidence="9">
    <location>
        <begin position="439"/>
        <end position="539"/>
    </location>
</feature>
<dbReference type="InterPro" id="IPR001357">
    <property type="entry name" value="BRCT_dom"/>
</dbReference>
<dbReference type="STRING" id="312017.Q22Y09"/>
<dbReference type="InterPro" id="IPR036412">
    <property type="entry name" value="HAD-like_sf"/>
</dbReference>
<dbReference type="eggNOG" id="KOG0323">
    <property type="taxonomic scope" value="Eukaryota"/>
</dbReference>
<dbReference type="GeneID" id="7837310"/>
<sequence length="540" mass="64004">MAHQVDKVKKKIQKDNDKEASPKKGKLTHVQKSAYQQNKSKGRKISVKIERGDKIVIGNHSQQKVIDFVLLDRKEIKQKKEEEEQTKQIEAELTKKKYKLNDKKKSSSNIKKPYNKNKEKLITIIDDDETYSQELIEIEDEEDNTNGHLEKQDEEDILKQNKKIFKKVNPFLCQELGSASKDPRQNKLVSEIQNILQQNPSQKLNLILDLDETLVNTVWVTNENQSKLEEIYRYKMPSNKNVITIQYSNNEGAQKEFITILRPHLKEFVTEMKKYFNILVYSHGRKDYVLKLLDKIDPRRDLFNRNNIFKNEGQVNIKTQKDIKNIIECDSPSALEKALKSSIIIDDIFEIWLEETFPNVVPIKRFQPLNEFLQKNNQCTIFMNHNKQFLRFPKTRQDYFQDVDFECSNQFLKGLQRYLTSTAIQFYNKKLIKNDQNADVREYLTFQKLMIMNQLDLNLTLIEYDELYDVFRYVALAMGANITLKNFRYAIVNKDFTQQYAKKMALLKEQNPNLTFIDVQWLVDSFFLHYQLDIQNYVIE</sequence>
<keyword evidence="3" id="KW-0378">Hydrolase</keyword>
<dbReference type="PROSITE" id="PS50969">
    <property type="entry name" value="FCP1"/>
    <property type="match status" value="1"/>
</dbReference>
<dbReference type="Proteomes" id="UP000009168">
    <property type="component" value="Unassembled WGS sequence"/>
</dbReference>
<dbReference type="InterPro" id="IPR004274">
    <property type="entry name" value="FCP1_dom"/>
</dbReference>
<keyword evidence="4" id="KW-0539">Nucleus</keyword>
<reference evidence="12" key="1">
    <citation type="journal article" date="2006" name="PLoS Biol.">
        <title>Macronuclear genome sequence of the ciliate Tetrahymena thermophila, a model eukaryote.</title>
        <authorList>
            <person name="Eisen J.A."/>
            <person name="Coyne R.S."/>
            <person name="Wu M."/>
            <person name="Wu D."/>
            <person name="Thiagarajan M."/>
            <person name="Wortman J.R."/>
            <person name="Badger J.H."/>
            <person name="Ren Q."/>
            <person name="Amedeo P."/>
            <person name="Jones K.M."/>
            <person name="Tallon L.J."/>
            <person name="Delcher A.L."/>
            <person name="Salzberg S.L."/>
            <person name="Silva J.C."/>
            <person name="Haas B.J."/>
            <person name="Majoros W.H."/>
            <person name="Farzad M."/>
            <person name="Carlton J.M."/>
            <person name="Smith R.K. Jr."/>
            <person name="Garg J."/>
            <person name="Pearlman R.E."/>
            <person name="Karrer K.M."/>
            <person name="Sun L."/>
            <person name="Manning G."/>
            <person name="Elde N.C."/>
            <person name="Turkewitz A.P."/>
            <person name="Asai D.J."/>
            <person name="Wilkes D.E."/>
            <person name="Wang Y."/>
            <person name="Cai H."/>
            <person name="Collins K."/>
            <person name="Stewart B.A."/>
            <person name="Lee S.R."/>
            <person name="Wilamowska K."/>
            <person name="Weinberg Z."/>
            <person name="Ruzzo W.L."/>
            <person name="Wloga D."/>
            <person name="Gaertig J."/>
            <person name="Frankel J."/>
            <person name="Tsao C.-C."/>
            <person name="Gorovsky M.A."/>
            <person name="Keeling P.J."/>
            <person name="Waller R.F."/>
            <person name="Patron N.J."/>
            <person name="Cherry J.M."/>
            <person name="Stover N.A."/>
            <person name="Krieger C.J."/>
            <person name="del Toro C."/>
            <person name="Ryder H.F."/>
            <person name="Williamson S.C."/>
            <person name="Barbeau R.A."/>
            <person name="Hamilton E.P."/>
            <person name="Orias E."/>
        </authorList>
    </citation>
    <scope>NUCLEOTIDE SEQUENCE [LARGE SCALE GENOMIC DNA]</scope>
    <source>
        <strain evidence="12">SB210</strain>
    </source>
</reference>
<comment type="catalytic activity">
    <reaction evidence="5">
        <text>O-phospho-L-seryl-[protein] + H2O = L-seryl-[protein] + phosphate</text>
        <dbReference type="Rhea" id="RHEA:20629"/>
        <dbReference type="Rhea" id="RHEA-COMP:9863"/>
        <dbReference type="Rhea" id="RHEA-COMP:11604"/>
        <dbReference type="ChEBI" id="CHEBI:15377"/>
        <dbReference type="ChEBI" id="CHEBI:29999"/>
        <dbReference type="ChEBI" id="CHEBI:43474"/>
        <dbReference type="ChEBI" id="CHEBI:83421"/>
        <dbReference type="EC" id="3.1.3.16"/>
    </reaction>
</comment>
<feature type="compositionally biased region" description="Polar residues" evidence="8">
    <location>
        <begin position="30"/>
        <end position="39"/>
    </location>
</feature>
<dbReference type="KEGG" id="tet:TTHERM_00355620"/>
<feature type="coiled-coil region" evidence="7">
    <location>
        <begin position="66"/>
        <end position="99"/>
    </location>
</feature>
<keyword evidence="12" id="KW-1185">Reference proteome</keyword>
<evidence type="ECO:0000259" key="10">
    <source>
        <dbReference type="PROSITE" id="PS50969"/>
    </source>
</evidence>
<dbReference type="OrthoDB" id="10249888at2759"/>
<evidence type="ECO:0000256" key="7">
    <source>
        <dbReference type="SAM" id="Coils"/>
    </source>
</evidence>
<dbReference type="Gene3D" id="3.40.50.1000">
    <property type="entry name" value="HAD superfamily/HAD-like"/>
    <property type="match status" value="1"/>
</dbReference>
<dbReference type="InterPro" id="IPR023214">
    <property type="entry name" value="HAD_sf"/>
</dbReference>
<dbReference type="EMBL" id="GG662749">
    <property type="protein sequence ID" value="EAR90215.1"/>
    <property type="molecule type" value="Genomic_DNA"/>
</dbReference>
<dbReference type="GO" id="GO:0005634">
    <property type="term" value="C:nucleus"/>
    <property type="evidence" value="ECO:0007669"/>
    <property type="project" value="UniProtKB-SubCell"/>
</dbReference>
<dbReference type="GO" id="GO:0008420">
    <property type="term" value="F:RNA polymerase II CTD heptapeptide repeat phosphatase activity"/>
    <property type="evidence" value="ECO:0007669"/>
    <property type="project" value="InterPro"/>
</dbReference>
<dbReference type="PANTHER" id="PTHR23081:SF36">
    <property type="entry name" value="RNA POLYMERASE II SUBUNIT A C-TERMINAL DOMAIN PHOSPHATASE"/>
    <property type="match status" value="1"/>
</dbReference>
<feature type="region of interest" description="Disordered" evidence="8">
    <location>
        <begin position="1"/>
        <end position="44"/>
    </location>
</feature>
<dbReference type="InterPro" id="IPR039189">
    <property type="entry name" value="Fcp1"/>
</dbReference>
<evidence type="ECO:0000256" key="6">
    <source>
        <dbReference type="ARBA" id="ARBA00048336"/>
    </source>
</evidence>
<dbReference type="EC" id="3.1.3.16" evidence="2"/>
<dbReference type="PROSITE" id="PS50172">
    <property type="entry name" value="BRCT"/>
    <property type="match status" value="1"/>
</dbReference>
<dbReference type="SMART" id="SM00577">
    <property type="entry name" value="CPDc"/>
    <property type="match status" value="1"/>
</dbReference>
<evidence type="ECO:0000313" key="11">
    <source>
        <dbReference type="EMBL" id="EAR90215.1"/>
    </source>
</evidence>
<evidence type="ECO:0000259" key="9">
    <source>
        <dbReference type="PROSITE" id="PS50172"/>
    </source>
</evidence>